<accession>A0ABX2EQW1</accession>
<dbReference type="Gene3D" id="3.20.20.450">
    <property type="entry name" value="EAL domain"/>
    <property type="match status" value="1"/>
</dbReference>
<evidence type="ECO:0000259" key="2">
    <source>
        <dbReference type="PROSITE" id="PS50883"/>
    </source>
</evidence>
<gene>
    <name evidence="4" type="ORF">HLB44_29310</name>
</gene>
<dbReference type="Pfam" id="PF00990">
    <property type="entry name" value="GGDEF"/>
    <property type="match status" value="1"/>
</dbReference>
<dbReference type="InterPro" id="IPR001633">
    <property type="entry name" value="EAL_dom"/>
</dbReference>
<dbReference type="NCBIfam" id="TIGR00254">
    <property type="entry name" value="GGDEF"/>
    <property type="match status" value="1"/>
</dbReference>
<feature type="domain" description="EAL" evidence="2">
    <location>
        <begin position="384"/>
        <end position="634"/>
    </location>
</feature>
<proteinExistence type="predicted"/>
<dbReference type="Gene3D" id="3.30.70.270">
    <property type="match status" value="1"/>
</dbReference>
<dbReference type="EMBL" id="JABRWJ010000010">
    <property type="protein sequence ID" value="NRF71102.1"/>
    <property type="molecule type" value="Genomic_DNA"/>
</dbReference>
<evidence type="ECO:0000259" key="3">
    <source>
        <dbReference type="PROSITE" id="PS50887"/>
    </source>
</evidence>
<dbReference type="InterPro" id="IPR043128">
    <property type="entry name" value="Rev_trsase/Diguanyl_cyclase"/>
</dbReference>
<evidence type="ECO:0000256" key="1">
    <source>
        <dbReference type="SAM" id="MobiDB-lite"/>
    </source>
</evidence>
<reference evidence="4 5" key="1">
    <citation type="submission" date="2020-05" db="EMBL/GenBank/DDBJ databases">
        <title>Aquincola sp. isolate from soil.</title>
        <authorList>
            <person name="Han J."/>
            <person name="Kim D.-U."/>
        </authorList>
    </citation>
    <scope>NUCLEOTIDE SEQUENCE [LARGE SCALE GENOMIC DNA]</scope>
    <source>
        <strain evidence="4 5">S2</strain>
    </source>
</reference>
<evidence type="ECO:0000313" key="5">
    <source>
        <dbReference type="Proteomes" id="UP000737171"/>
    </source>
</evidence>
<name>A0ABX2EQW1_9BURK</name>
<feature type="domain" description="GGDEF" evidence="3">
    <location>
        <begin position="242"/>
        <end position="375"/>
    </location>
</feature>
<dbReference type="PROSITE" id="PS50883">
    <property type="entry name" value="EAL"/>
    <property type="match status" value="1"/>
</dbReference>
<organism evidence="4 5">
    <name type="scientific">Pseudaquabacterium terrae</name>
    <dbReference type="NCBI Taxonomy" id="2732868"/>
    <lineage>
        <taxon>Bacteria</taxon>
        <taxon>Pseudomonadati</taxon>
        <taxon>Pseudomonadota</taxon>
        <taxon>Betaproteobacteria</taxon>
        <taxon>Burkholderiales</taxon>
        <taxon>Sphaerotilaceae</taxon>
        <taxon>Pseudaquabacterium</taxon>
    </lineage>
</organism>
<protein>
    <submittedName>
        <fullName evidence="4">EAL domain-containing protein</fullName>
    </submittedName>
</protein>
<dbReference type="CDD" id="cd01948">
    <property type="entry name" value="EAL"/>
    <property type="match status" value="1"/>
</dbReference>
<dbReference type="SMART" id="SM00267">
    <property type="entry name" value="GGDEF"/>
    <property type="match status" value="1"/>
</dbReference>
<dbReference type="Pfam" id="PF00563">
    <property type="entry name" value="EAL"/>
    <property type="match status" value="1"/>
</dbReference>
<dbReference type="Proteomes" id="UP000737171">
    <property type="component" value="Unassembled WGS sequence"/>
</dbReference>
<dbReference type="InterPro" id="IPR029787">
    <property type="entry name" value="Nucleotide_cyclase"/>
</dbReference>
<dbReference type="SUPFAM" id="SSF141868">
    <property type="entry name" value="EAL domain-like"/>
    <property type="match status" value="1"/>
</dbReference>
<dbReference type="PANTHER" id="PTHR44757">
    <property type="entry name" value="DIGUANYLATE CYCLASE DGCP"/>
    <property type="match status" value="1"/>
</dbReference>
<feature type="region of interest" description="Disordered" evidence="1">
    <location>
        <begin position="636"/>
        <end position="670"/>
    </location>
</feature>
<dbReference type="InterPro" id="IPR035919">
    <property type="entry name" value="EAL_sf"/>
</dbReference>
<dbReference type="CDD" id="cd01949">
    <property type="entry name" value="GGDEF"/>
    <property type="match status" value="1"/>
</dbReference>
<feature type="compositionally biased region" description="Pro residues" evidence="1">
    <location>
        <begin position="653"/>
        <end position="670"/>
    </location>
</feature>
<dbReference type="SUPFAM" id="SSF55073">
    <property type="entry name" value="Nucleotide cyclase"/>
    <property type="match status" value="1"/>
</dbReference>
<dbReference type="PROSITE" id="PS50887">
    <property type="entry name" value="GGDEF"/>
    <property type="match status" value="1"/>
</dbReference>
<sequence length="670" mass="71531">MWGAGLALVIALLAGVLRQAAQEQLERDTRHSALNWAHLAGSTVPDLEALFEGRGVSPGARQQLERLRHASQVFRFKLFDRRGILLLVSDELDRDAASGGPAAAGPRPDAYSAPAAALAGSSLIVLKREQRPDRPAVYSEAYVPLLRDGRVLGIVEVYVDQVAQAASIERAFARVAGAVAALLSLLVALAGWQLWCRGRQQRAAEARMRYLAHHDVLSGVMNRTSFHEALRQASWRHGEGGPGFALLCIDLDHFKDVNDSLGHAAGDEVLRQAAQRLGDAVRHGDHVARLGGDEFAVLQTGVAGAADVTTLAERIVQALAAPYEAGGAQVHCSGSVGAAIHGVDATGLKDLLHKADLALYRAKSTGRSTFSFYDATMDEQLQDRRMLTRELRDAIAGNQLTLAYQPLHAANGLTLTGYEALLRWQHPSRGAVGPAEFIPLAEDSGLIDALGRWVLRRACADAAGWPEPLSVAVNLSAAQFGRGELVAVVSAALADAGLAPHRLELEITESLLMSNTEQTLGTLQVLSAMGIAIAMDDFGTGYSSLAYLWRFPFDKVKIDRAFTQNLGSDPKVSLIVHSIISLAHSLNIRVNAEGVETPAQMAALQAHGCDELQGFLLGHPRPLAALAPRPAVLPPRQAPRRGAAGHSIWDTPPTVPLPPAVRPTRPAPLG</sequence>
<dbReference type="InterPro" id="IPR000160">
    <property type="entry name" value="GGDEF_dom"/>
</dbReference>
<dbReference type="InterPro" id="IPR052155">
    <property type="entry name" value="Biofilm_reg_signaling"/>
</dbReference>
<keyword evidence="5" id="KW-1185">Reference proteome</keyword>
<evidence type="ECO:0000313" key="4">
    <source>
        <dbReference type="EMBL" id="NRF71102.1"/>
    </source>
</evidence>
<dbReference type="PANTHER" id="PTHR44757:SF2">
    <property type="entry name" value="BIOFILM ARCHITECTURE MAINTENANCE PROTEIN MBAA"/>
    <property type="match status" value="1"/>
</dbReference>
<comment type="caution">
    <text evidence="4">The sequence shown here is derived from an EMBL/GenBank/DDBJ whole genome shotgun (WGS) entry which is preliminary data.</text>
</comment>
<dbReference type="SMART" id="SM00052">
    <property type="entry name" value="EAL"/>
    <property type="match status" value="1"/>
</dbReference>